<evidence type="ECO:0000256" key="1">
    <source>
        <dbReference type="SAM" id="MobiDB-lite"/>
    </source>
</evidence>
<dbReference type="Proteomes" id="UP000007879">
    <property type="component" value="Unassembled WGS sequence"/>
</dbReference>
<dbReference type="EnsemblMetazoa" id="Aqu2.1.33390_001">
    <property type="protein sequence ID" value="Aqu2.1.33390_001"/>
    <property type="gene ID" value="Aqu2.1.33390"/>
</dbReference>
<dbReference type="Pfam" id="PF10188">
    <property type="entry name" value="Oscp1"/>
    <property type="match status" value="1"/>
</dbReference>
<evidence type="ECO:0000313" key="3">
    <source>
        <dbReference type="Proteomes" id="UP000007879"/>
    </source>
</evidence>
<reference evidence="2" key="2">
    <citation type="submission" date="2017-05" db="UniProtKB">
        <authorList>
            <consortium name="EnsemblMetazoa"/>
        </authorList>
    </citation>
    <scope>IDENTIFICATION</scope>
</reference>
<keyword evidence="3" id="KW-1185">Reference proteome</keyword>
<dbReference type="GO" id="GO:0005886">
    <property type="term" value="C:plasma membrane"/>
    <property type="evidence" value="ECO:0007669"/>
    <property type="project" value="TreeGrafter"/>
</dbReference>
<dbReference type="OrthoDB" id="2157380at2759"/>
<evidence type="ECO:0008006" key="4">
    <source>
        <dbReference type="Google" id="ProtNLM"/>
    </source>
</evidence>
<dbReference type="STRING" id="400682.A0A1X7UZI1"/>
<evidence type="ECO:0000313" key="2">
    <source>
        <dbReference type="EnsemblMetazoa" id="Aqu2.1.33390_001"/>
    </source>
</evidence>
<feature type="compositionally biased region" description="Polar residues" evidence="1">
    <location>
        <begin position="322"/>
        <end position="340"/>
    </location>
</feature>
<dbReference type="InParanoid" id="A0A1X7UZI1"/>
<protein>
    <recommendedName>
        <fullName evidence="4">Protein OSCP1</fullName>
    </recommendedName>
</protein>
<sequence>MSLFTLPCLYLNLGGEMIIILQQRLEAQAVPGEKQRKVLKDIINHFLHDSVLSTLFTPQPLMSKKRLKTTFTKLAHGSIMKLSPDAMDKLFDLMLMAFKYKVFTCKSGHELLMLTLSHLDDIRLHIDEVQYFVDMVNTMFAQCVEFYKEKMSSAQLELVRHTILNFLQDSHKKVSIFLTRHIQLPTGRFVLPHGGTVPFGCEMPGKITYLQKDQKSETVSLSVKYYRIEKEGSLDFIGDRRMFPNVNLYGNEKRQRVRSIDAALSDRLGKMDEEETSSGYGELDLLQHLLIGFQNSPSTTKSFKLTLFEDDEDKEPAKKPGANTTKAKSVTQKSDSGTTVKISDCKSSEMKLIIDDFDEKTTVSVTDKGDDLLSLMDAL</sequence>
<dbReference type="PANTHER" id="PTHR21439:SF0">
    <property type="entry name" value="PROTEIN OSCP1"/>
    <property type="match status" value="1"/>
</dbReference>
<reference evidence="3" key="1">
    <citation type="journal article" date="2010" name="Nature">
        <title>The Amphimedon queenslandica genome and the evolution of animal complexity.</title>
        <authorList>
            <person name="Srivastava M."/>
            <person name="Simakov O."/>
            <person name="Chapman J."/>
            <person name="Fahey B."/>
            <person name="Gauthier M.E."/>
            <person name="Mitros T."/>
            <person name="Richards G.S."/>
            <person name="Conaco C."/>
            <person name="Dacre M."/>
            <person name="Hellsten U."/>
            <person name="Larroux C."/>
            <person name="Putnam N.H."/>
            <person name="Stanke M."/>
            <person name="Adamska M."/>
            <person name="Darling A."/>
            <person name="Degnan S.M."/>
            <person name="Oakley T.H."/>
            <person name="Plachetzki D.C."/>
            <person name="Zhai Y."/>
            <person name="Adamski M."/>
            <person name="Calcino A."/>
            <person name="Cummins S.F."/>
            <person name="Goodstein D.M."/>
            <person name="Harris C."/>
            <person name="Jackson D.J."/>
            <person name="Leys S.P."/>
            <person name="Shu S."/>
            <person name="Woodcroft B.J."/>
            <person name="Vervoort M."/>
            <person name="Kosik K.S."/>
            <person name="Manning G."/>
            <person name="Degnan B.M."/>
            <person name="Rokhsar D.S."/>
        </authorList>
    </citation>
    <scope>NUCLEOTIDE SEQUENCE [LARGE SCALE GENOMIC DNA]</scope>
</reference>
<dbReference type="eggNOG" id="KOG4033">
    <property type="taxonomic scope" value="Eukaryota"/>
</dbReference>
<accession>A0A1X7UZI1</accession>
<gene>
    <name evidence="2" type="primary">100633893</name>
</gene>
<dbReference type="InterPro" id="IPR019332">
    <property type="entry name" value="OSCP1"/>
</dbReference>
<dbReference type="GO" id="GO:0005737">
    <property type="term" value="C:cytoplasm"/>
    <property type="evidence" value="ECO:0007669"/>
    <property type="project" value="TreeGrafter"/>
</dbReference>
<proteinExistence type="predicted"/>
<organism evidence="2">
    <name type="scientific">Amphimedon queenslandica</name>
    <name type="common">Sponge</name>
    <dbReference type="NCBI Taxonomy" id="400682"/>
    <lineage>
        <taxon>Eukaryota</taxon>
        <taxon>Metazoa</taxon>
        <taxon>Porifera</taxon>
        <taxon>Demospongiae</taxon>
        <taxon>Heteroscleromorpha</taxon>
        <taxon>Haplosclerida</taxon>
        <taxon>Niphatidae</taxon>
        <taxon>Amphimedon</taxon>
    </lineage>
</organism>
<feature type="region of interest" description="Disordered" evidence="1">
    <location>
        <begin position="313"/>
        <end position="340"/>
    </location>
</feature>
<dbReference type="EnsemblMetazoa" id="XM_003386198.3">
    <property type="protein sequence ID" value="XP_003386246.1"/>
    <property type="gene ID" value="LOC100633893"/>
</dbReference>
<dbReference type="PANTHER" id="PTHR21439">
    <property type="entry name" value="OXIDORED-NITRO DOMAIN-CONTAINING PROTEIN"/>
    <property type="match status" value="1"/>
</dbReference>
<dbReference type="OMA" id="NGAYMAN"/>
<dbReference type="AlphaFoldDB" id="A0A1X7UZI1"/>
<dbReference type="KEGG" id="aqu:100633893"/>
<name>A0A1X7UZI1_AMPQE</name>